<reference evidence="2" key="1">
    <citation type="submission" date="2017-07" db="EMBL/GenBank/DDBJ databases">
        <title>Taro Niue Genome Assembly and Annotation.</title>
        <authorList>
            <person name="Atibalentja N."/>
            <person name="Keating K."/>
            <person name="Fields C.J."/>
        </authorList>
    </citation>
    <scope>NUCLEOTIDE SEQUENCE</scope>
    <source>
        <strain evidence="2">Niue_2</strain>
        <tissue evidence="2">Leaf</tissue>
    </source>
</reference>
<feature type="compositionally biased region" description="Basic and acidic residues" evidence="1">
    <location>
        <begin position="132"/>
        <end position="144"/>
    </location>
</feature>
<evidence type="ECO:0000313" key="2">
    <source>
        <dbReference type="EMBL" id="MQL83248.1"/>
    </source>
</evidence>
<gene>
    <name evidence="2" type="ORF">Taro_015746</name>
</gene>
<dbReference type="EMBL" id="NMUH01000685">
    <property type="protein sequence ID" value="MQL83248.1"/>
    <property type="molecule type" value="Genomic_DNA"/>
</dbReference>
<name>A0A843UI89_COLES</name>
<feature type="region of interest" description="Disordered" evidence="1">
    <location>
        <begin position="108"/>
        <end position="144"/>
    </location>
</feature>
<dbReference type="AlphaFoldDB" id="A0A843UI89"/>
<dbReference type="Proteomes" id="UP000652761">
    <property type="component" value="Unassembled WGS sequence"/>
</dbReference>
<evidence type="ECO:0000256" key="1">
    <source>
        <dbReference type="SAM" id="MobiDB-lite"/>
    </source>
</evidence>
<feature type="non-terminal residue" evidence="2">
    <location>
        <position position="1"/>
    </location>
</feature>
<evidence type="ECO:0000313" key="3">
    <source>
        <dbReference type="Proteomes" id="UP000652761"/>
    </source>
</evidence>
<comment type="caution">
    <text evidence="2">The sequence shown here is derived from an EMBL/GenBank/DDBJ whole genome shotgun (WGS) entry which is preliminary data.</text>
</comment>
<accession>A0A843UI89</accession>
<proteinExistence type="predicted"/>
<keyword evidence="3" id="KW-1185">Reference proteome</keyword>
<organism evidence="2 3">
    <name type="scientific">Colocasia esculenta</name>
    <name type="common">Wild taro</name>
    <name type="synonym">Arum esculentum</name>
    <dbReference type="NCBI Taxonomy" id="4460"/>
    <lineage>
        <taxon>Eukaryota</taxon>
        <taxon>Viridiplantae</taxon>
        <taxon>Streptophyta</taxon>
        <taxon>Embryophyta</taxon>
        <taxon>Tracheophyta</taxon>
        <taxon>Spermatophyta</taxon>
        <taxon>Magnoliopsida</taxon>
        <taxon>Liliopsida</taxon>
        <taxon>Araceae</taxon>
        <taxon>Aroideae</taxon>
        <taxon>Colocasieae</taxon>
        <taxon>Colocasia</taxon>
    </lineage>
</organism>
<protein>
    <submittedName>
        <fullName evidence="2">Uncharacterized protein</fullName>
    </submittedName>
</protein>
<sequence length="144" mass="15249">MEKSLSSTLGCGAATPFGEPKAQGFQILLQVKTPLLFIGMGRGRMDLEVGCLRLDVWWTGDGVPPVGCLVDQRWGASGWVWTGGGGTSGWMFSGPEVGCLRLGLDRRHPVGDGPKAPKGGELHKGGKGLKGLKREREGPRPPPC</sequence>